<sequence>MRRKERRPGGRTRGLAGRAERSRKAARSGGESRAEVPLGRTERPLSGRERGGWRRRTGMPRRGRRKMKAAGLEGAVEDERGAFQAPEQPRAPLEEGRGRRSPATLLPAPPAPPLPTVRGGLAGQRRVLRPRRGRASPRLDPPDLMAPLSLALMSPAGTDPLGVQPLTCAEPNYPTREEGRWGAVTALADRGSAQRPPIIQD</sequence>
<feature type="region of interest" description="Disordered" evidence="1">
    <location>
        <begin position="1"/>
        <end position="143"/>
    </location>
</feature>
<dbReference type="Proteomes" id="UP001652662">
    <property type="component" value="Unplaced"/>
</dbReference>
<dbReference type="RefSeq" id="XP_070462967.1">
    <property type="nucleotide sequence ID" value="XM_070606866.1"/>
</dbReference>
<name>A0ABM4NDE4_EQUPR</name>
<evidence type="ECO:0000256" key="1">
    <source>
        <dbReference type="SAM" id="MobiDB-lite"/>
    </source>
</evidence>
<feature type="compositionally biased region" description="Basic residues" evidence="1">
    <location>
        <begin position="53"/>
        <end position="68"/>
    </location>
</feature>
<evidence type="ECO:0000313" key="3">
    <source>
        <dbReference type="RefSeq" id="XP_070462967.1"/>
    </source>
</evidence>
<dbReference type="GeneID" id="103544975"/>
<accession>A0ABM4NDE4</accession>
<evidence type="ECO:0000313" key="2">
    <source>
        <dbReference type="Proteomes" id="UP001652662"/>
    </source>
</evidence>
<organism evidence="2 3">
    <name type="scientific">Equus przewalskii</name>
    <name type="common">Przewalski's horse</name>
    <name type="synonym">Equus caballus przewalskii</name>
    <dbReference type="NCBI Taxonomy" id="9798"/>
    <lineage>
        <taxon>Eukaryota</taxon>
        <taxon>Metazoa</taxon>
        <taxon>Chordata</taxon>
        <taxon>Craniata</taxon>
        <taxon>Vertebrata</taxon>
        <taxon>Euteleostomi</taxon>
        <taxon>Mammalia</taxon>
        <taxon>Eutheria</taxon>
        <taxon>Laurasiatheria</taxon>
        <taxon>Perissodactyla</taxon>
        <taxon>Equidae</taxon>
        <taxon>Equus</taxon>
    </lineage>
</organism>
<keyword evidence="2" id="KW-1185">Reference proteome</keyword>
<reference evidence="3" key="1">
    <citation type="submission" date="2025-08" db="UniProtKB">
        <authorList>
            <consortium name="RefSeq"/>
        </authorList>
    </citation>
    <scope>IDENTIFICATION</scope>
    <source>
        <tissue evidence="3">Blood</tissue>
    </source>
</reference>
<feature type="compositionally biased region" description="Basic residues" evidence="1">
    <location>
        <begin position="1"/>
        <end position="10"/>
    </location>
</feature>
<feature type="compositionally biased region" description="Basic and acidic residues" evidence="1">
    <location>
        <begin position="30"/>
        <end position="52"/>
    </location>
</feature>
<gene>
    <name evidence="3" type="primary">LOC103544975</name>
</gene>
<protein>
    <submittedName>
        <fullName evidence="3">Uncharacterized protein</fullName>
    </submittedName>
</protein>
<proteinExistence type="predicted"/>
<feature type="compositionally biased region" description="Basic residues" evidence="1">
    <location>
        <begin position="126"/>
        <end position="135"/>
    </location>
</feature>